<dbReference type="Proteomes" id="UP000277212">
    <property type="component" value="Unassembled WGS sequence"/>
</dbReference>
<dbReference type="OrthoDB" id="428260at2759"/>
<proteinExistence type="predicted"/>
<name>A0A3M2QNQ6_9HYPO</name>
<evidence type="ECO:0000256" key="2">
    <source>
        <dbReference type="SAM" id="MobiDB-lite"/>
    </source>
</evidence>
<feature type="compositionally biased region" description="Low complexity" evidence="2">
    <location>
        <begin position="432"/>
        <end position="450"/>
    </location>
</feature>
<organism evidence="5 6">
    <name type="scientific">Fusarium kuroshium</name>
    <dbReference type="NCBI Taxonomy" id="2010991"/>
    <lineage>
        <taxon>Eukaryota</taxon>
        <taxon>Fungi</taxon>
        <taxon>Dikarya</taxon>
        <taxon>Ascomycota</taxon>
        <taxon>Pezizomycotina</taxon>
        <taxon>Sordariomycetes</taxon>
        <taxon>Hypocreomycetidae</taxon>
        <taxon>Hypocreales</taxon>
        <taxon>Nectriaceae</taxon>
        <taxon>Fusarium</taxon>
        <taxon>Fusarium solani species complex</taxon>
    </lineage>
</organism>
<evidence type="ECO:0000313" key="6">
    <source>
        <dbReference type="Proteomes" id="UP000277212"/>
    </source>
</evidence>
<evidence type="ECO:0000256" key="1">
    <source>
        <dbReference type="SAM" id="Coils"/>
    </source>
</evidence>
<feature type="domain" description="Azaphilone pigments biosynthesis cluster protein L N-terminal" evidence="4">
    <location>
        <begin position="2"/>
        <end position="210"/>
    </location>
</feature>
<feature type="compositionally biased region" description="Basic and acidic residues" evidence="2">
    <location>
        <begin position="406"/>
        <end position="415"/>
    </location>
</feature>
<keyword evidence="3" id="KW-0732">Signal</keyword>
<dbReference type="STRING" id="2010991.A0A3M2QNQ6"/>
<dbReference type="Pfam" id="PF17111">
    <property type="entry name" value="PigL_N"/>
    <property type="match status" value="1"/>
</dbReference>
<accession>A0A3M2QNQ6</accession>
<dbReference type="InterPro" id="IPR031348">
    <property type="entry name" value="PigL_N"/>
</dbReference>
<dbReference type="EMBL" id="NKUJ01001021">
    <property type="protein sequence ID" value="RMI94683.1"/>
    <property type="molecule type" value="Genomic_DNA"/>
</dbReference>
<evidence type="ECO:0000256" key="3">
    <source>
        <dbReference type="SAM" id="SignalP"/>
    </source>
</evidence>
<feature type="chain" id="PRO_5018335787" description="Azaphilone pigments biosynthesis cluster protein L N-terminal domain-containing protein" evidence="3">
    <location>
        <begin position="27"/>
        <end position="450"/>
    </location>
</feature>
<gene>
    <name evidence="5" type="ORF">CDV36_016453</name>
</gene>
<protein>
    <recommendedName>
        <fullName evidence="4">Azaphilone pigments biosynthesis cluster protein L N-terminal domain-containing protein</fullName>
    </recommendedName>
</protein>
<feature type="signal peptide" evidence="3">
    <location>
        <begin position="1"/>
        <end position="26"/>
    </location>
</feature>
<reference evidence="5 6" key="1">
    <citation type="submission" date="2017-06" db="EMBL/GenBank/DDBJ databases">
        <title>Comparative genomic analysis of Ambrosia Fusariam Clade fungi.</title>
        <authorList>
            <person name="Stajich J.E."/>
            <person name="Carrillo J."/>
            <person name="Kijimoto T."/>
            <person name="Eskalen A."/>
            <person name="O'Donnell K."/>
            <person name="Kasson M."/>
        </authorList>
    </citation>
    <scope>NUCLEOTIDE SEQUENCE [LARGE SCALE GENOMIC DNA]</scope>
    <source>
        <strain evidence="5">UCR3666</strain>
    </source>
</reference>
<feature type="compositionally biased region" description="Polar residues" evidence="2">
    <location>
        <begin position="416"/>
        <end position="431"/>
    </location>
</feature>
<evidence type="ECO:0000259" key="4">
    <source>
        <dbReference type="Pfam" id="PF17111"/>
    </source>
</evidence>
<keyword evidence="6" id="KW-1185">Reference proteome</keyword>
<feature type="region of interest" description="Disordered" evidence="2">
    <location>
        <begin position="377"/>
        <end position="450"/>
    </location>
</feature>
<dbReference type="AlphaFoldDB" id="A0A3M2QNQ6"/>
<keyword evidence="1" id="KW-0175">Coiled coil</keyword>
<sequence>MAEPVGLASAILALASFALKASVSLYDDVNTFRTHPKRVRDLLEELQTLKGVLEMLMKTAGAATDVDFSSLHIPLQRCGEACKEFGQELAKCCARSNADRTSFRDWAKMKYMGNDIDGFRQQLASYKSTINVALTDASLRTSSITTKTLENHKELIRNATDDLEAHLESINEKLEAIIERNVPTSDTDAADLLRIQNERVSTENGLQICRQLSDHIKQIQLDHAGRGADSLRTLDSGFLPDRIVNESLQECTVSLSIATEQLERYEREVMDRLMAKSKSAMTEEDGADLRRLRSELESTRRSIINCQQVDMCLKQNVSVIENYATGDQTVQFLASTNEKTINGKNSGFGWAQRQIGGHFDNETVRQLSQDAFRPVTRYGKNDESQSQDHTPSHPIPTLNDQDVSEFSDRWGEGRKLTSTSHSDRTVQINPFPSQELPSSSSTGSQTTPGR</sequence>
<evidence type="ECO:0000313" key="5">
    <source>
        <dbReference type="EMBL" id="RMI94683.1"/>
    </source>
</evidence>
<comment type="caution">
    <text evidence="5">The sequence shown here is derived from an EMBL/GenBank/DDBJ whole genome shotgun (WGS) entry which is preliminary data.</text>
</comment>
<feature type="coiled-coil region" evidence="1">
    <location>
        <begin position="149"/>
        <end position="180"/>
    </location>
</feature>